<evidence type="ECO:0000256" key="2">
    <source>
        <dbReference type="SAM" id="SignalP"/>
    </source>
</evidence>
<accession>A0A9P7Y8X7</accession>
<feature type="region of interest" description="Disordered" evidence="1">
    <location>
        <begin position="49"/>
        <end position="84"/>
    </location>
</feature>
<comment type="caution">
    <text evidence="3">The sequence shown here is derived from an EMBL/GenBank/DDBJ whole genome shotgun (WGS) entry which is preliminary data.</text>
</comment>
<evidence type="ECO:0000313" key="3">
    <source>
        <dbReference type="EMBL" id="KAG9228926.1"/>
    </source>
</evidence>
<protein>
    <submittedName>
        <fullName evidence="3">Uncharacterized protein</fullName>
    </submittedName>
</protein>
<gene>
    <name evidence="3" type="ORF">BJ875DRAFT_547378</name>
</gene>
<organism evidence="3 4">
    <name type="scientific">Amylocarpus encephaloides</name>
    <dbReference type="NCBI Taxonomy" id="45428"/>
    <lineage>
        <taxon>Eukaryota</taxon>
        <taxon>Fungi</taxon>
        <taxon>Dikarya</taxon>
        <taxon>Ascomycota</taxon>
        <taxon>Pezizomycotina</taxon>
        <taxon>Leotiomycetes</taxon>
        <taxon>Helotiales</taxon>
        <taxon>Helotiales incertae sedis</taxon>
        <taxon>Amylocarpus</taxon>
    </lineage>
</organism>
<evidence type="ECO:0000313" key="4">
    <source>
        <dbReference type="Proteomes" id="UP000824998"/>
    </source>
</evidence>
<dbReference type="AlphaFoldDB" id="A0A9P7Y8X7"/>
<keyword evidence="4" id="KW-1185">Reference proteome</keyword>
<proteinExistence type="predicted"/>
<feature type="compositionally biased region" description="Low complexity" evidence="1">
    <location>
        <begin position="50"/>
        <end position="64"/>
    </location>
</feature>
<keyword evidence="2" id="KW-0732">Signal</keyword>
<reference evidence="3" key="1">
    <citation type="journal article" date="2021" name="IMA Fungus">
        <title>Genomic characterization of three marine fungi, including Emericellopsis atlantica sp. nov. with signatures of a generalist lifestyle and marine biomass degradation.</title>
        <authorList>
            <person name="Hagestad O.C."/>
            <person name="Hou L."/>
            <person name="Andersen J.H."/>
            <person name="Hansen E.H."/>
            <person name="Altermark B."/>
            <person name="Li C."/>
            <person name="Kuhnert E."/>
            <person name="Cox R.J."/>
            <person name="Crous P.W."/>
            <person name="Spatafora J.W."/>
            <person name="Lail K."/>
            <person name="Amirebrahimi M."/>
            <person name="Lipzen A."/>
            <person name="Pangilinan J."/>
            <person name="Andreopoulos W."/>
            <person name="Hayes R.D."/>
            <person name="Ng V."/>
            <person name="Grigoriev I.V."/>
            <person name="Jackson S.A."/>
            <person name="Sutton T.D.S."/>
            <person name="Dobson A.D.W."/>
            <person name="Rama T."/>
        </authorList>
    </citation>
    <scope>NUCLEOTIDE SEQUENCE</scope>
    <source>
        <strain evidence="3">TRa018bII</strain>
    </source>
</reference>
<evidence type="ECO:0000256" key="1">
    <source>
        <dbReference type="SAM" id="MobiDB-lite"/>
    </source>
</evidence>
<feature type="chain" id="PRO_5040266745" evidence="2">
    <location>
        <begin position="23"/>
        <end position="111"/>
    </location>
</feature>
<name>A0A9P7Y8X7_9HELO</name>
<dbReference type="Proteomes" id="UP000824998">
    <property type="component" value="Unassembled WGS sequence"/>
</dbReference>
<dbReference type="EMBL" id="MU251840">
    <property type="protein sequence ID" value="KAG9228926.1"/>
    <property type="molecule type" value="Genomic_DNA"/>
</dbReference>
<sequence length="111" mass="11421">MPILQTWGLASILCCWASVSVAQDVLGNEGILQIGTTTVLTVYHIEVRSDSSTSEQDSTEGSTGVPVGGYLSTQTPTLPVPSTGHLSGGLSRNIPHGATLGLGSVLVLFLV</sequence>
<feature type="signal peptide" evidence="2">
    <location>
        <begin position="1"/>
        <end position="22"/>
    </location>
</feature>